<keyword evidence="8 10" id="KW-1133">Transmembrane helix</keyword>
<feature type="transmembrane region" description="Helical" evidence="10">
    <location>
        <begin position="166"/>
        <end position="186"/>
    </location>
</feature>
<keyword evidence="7" id="KW-0256">Endoplasmic reticulum</keyword>
<feature type="transmembrane region" description="Helical" evidence="10">
    <location>
        <begin position="238"/>
        <end position="260"/>
    </location>
</feature>
<evidence type="ECO:0000256" key="9">
    <source>
        <dbReference type="ARBA" id="ARBA00023136"/>
    </source>
</evidence>
<evidence type="ECO:0000256" key="2">
    <source>
        <dbReference type="ARBA" id="ARBA00010794"/>
    </source>
</evidence>
<accession>A0A3Q0JE44</accession>
<organism evidence="11 12">
    <name type="scientific">Diaphorina citri</name>
    <name type="common">Asian citrus psyllid</name>
    <dbReference type="NCBI Taxonomy" id="121845"/>
    <lineage>
        <taxon>Eukaryota</taxon>
        <taxon>Metazoa</taxon>
        <taxon>Ecdysozoa</taxon>
        <taxon>Arthropoda</taxon>
        <taxon>Hexapoda</taxon>
        <taxon>Insecta</taxon>
        <taxon>Pterygota</taxon>
        <taxon>Neoptera</taxon>
        <taxon>Paraneoptera</taxon>
        <taxon>Hemiptera</taxon>
        <taxon>Sternorrhyncha</taxon>
        <taxon>Psylloidea</taxon>
        <taxon>Psyllidae</taxon>
        <taxon>Diaphorininae</taxon>
        <taxon>Diaphorina</taxon>
    </lineage>
</organism>
<comment type="subcellular location">
    <subcellularLocation>
        <location evidence="1">Endoplasmic reticulum membrane</location>
        <topology evidence="1">Multi-pass membrane protein</topology>
    </subcellularLocation>
</comment>
<sequence length="336" mass="36987">MGYGVYINILHSLVSALCYHPLLEQLMKSVKDGFTYGEASIVTQTFLLFQMHVYTNAFLSKQGLVNCQDIATLVLQVGLSCIVLHGSLVYIVPSLRILWIIQLLLADTHTVLLVIYWVACVLIAIAVIAFQISSNQKATTSLRKYFHLLAVAVYIPGLVFNRCLLYLASGVVLALFLVLEIMRILCLPPLSDVLNQGFHMYVDEKDSTVALTPLYLLTGCSLPLWLSPGPLDQADMLSLSAGILSIGVGDCFASMVGFKYGKHKWKNSPKSIEGSAACFLSQLLVILAFFYLDLIPWNKVYIGVVGTGIVTLIEAKTDQVDNLVLPLVQYCIFLLG</sequence>
<dbReference type="RefSeq" id="XP_026686767.1">
    <property type="nucleotide sequence ID" value="XM_026830966.1"/>
</dbReference>
<keyword evidence="4" id="KW-0808">Transferase</keyword>
<dbReference type="PaxDb" id="121845-A0A3Q0JE44"/>
<keyword evidence="6 12" id="KW-0418">Kinase</keyword>
<evidence type="ECO:0000256" key="4">
    <source>
        <dbReference type="ARBA" id="ARBA00022679"/>
    </source>
</evidence>
<dbReference type="EC" id="2.7.1.108" evidence="3"/>
<evidence type="ECO:0000256" key="7">
    <source>
        <dbReference type="ARBA" id="ARBA00022824"/>
    </source>
</evidence>
<dbReference type="KEGG" id="dci:103519479"/>
<evidence type="ECO:0000256" key="10">
    <source>
        <dbReference type="SAM" id="Phobius"/>
    </source>
</evidence>
<name>A0A3Q0JE44_DIACI</name>
<dbReference type="STRING" id="121845.A0A3Q0JE44"/>
<comment type="similarity">
    <text evidence="2">Belongs to the polyprenol kinase family.</text>
</comment>
<dbReference type="InterPro" id="IPR032974">
    <property type="entry name" value="Polypren_kinase"/>
</dbReference>
<feature type="transmembrane region" description="Helical" evidence="10">
    <location>
        <begin position="142"/>
        <end position="160"/>
    </location>
</feature>
<evidence type="ECO:0000313" key="12">
    <source>
        <dbReference type="RefSeq" id="XP_026686767.1"/>
    </source>
</evidence>
<evidence type="ECO:0000256" key="1">
    <source>
        <dbReference type="ARBA" id="ARBA00004477"/>
    </source>
</evidence>
<keyword evidence="9 10" id="KW-0472">Membrane</keyword>
<evidence type="ECO:0000256" key="6">
    <source>
        <dbReference type="ARBA" id="ARBA00022777"/>
    </source>
</evidence>
<dbReference type="CTD" id="22845"/>
<dbReference type="AlphaFoldDB" id="A0A3Q0JE44"/>
<keyword evidence="11" id="KW-1185">Reference proteome</keyword>
<dbReference type="PANTHER" id="PTHR13205">
    <property type="entry name" value="TRANSMEMBRANE PROTEIN 15-RELATED"/>
    <property type="match status" value="1"/>
</dbReference>
<dbReference type="GO" id="GO:0004168">
    <property type="term" value="F:dolichol kinase activity"/>
    <property type="evidence" value="ECO:0007669"/>
    <property type="project" value="UniProtKB-EC"/>
</dbReference>
<feature type="transmembrane region" description="Helical" evidence="10">
    <location>
        <begin position="70"/>
        <end position="91"/>
    </location>
</feature>
<gene>
    <name evidence="12" type="primary">LOC103519479</name>
</gene>
<feature type="transmembrane region" description="Helical" evidence="10">
    <location>
        <begin position="272"/>
        <end position="292"/>
    </location>
</feature>
<reference evidence="12" key="1">
    <citation type="submission" date="2025-08" db="UniProtKB">
        <authorList>
            <consortium name="RefSeq"/>
        </authorList>
    </citation>
    <scope>IDENTIFICATION</scope>
</reference>
<evidence type="ECO:0000256" key="5">
    <source>
        <dbReference type="ARBA" id="ARBA00022692"/>
    </source>
</evidence>
<dbReference type="GeneID" id="103519479"/>
<feature type="transmembrane region" description="Helical" evidence="10">
    <location>
        <begin position="111"/>
        <end position="130"/>
    </location>
</feature>
<evidence type="ECO:0000313" key="11">
    <source>
        <dbReference type="Proteomes" id="UP000079169"/>
    </source>
</evidence>
<protein>
    <recommendedName>
        <fullName evidence="3">dolichol kinase</fullName>
        <ecNumber evidence="3">2.7.1.108</ecNumber>
    </recommendedName>
</protein>
<dbReference type="PANTHER" id="PTHR13205:SF15">
    <property type="entry name" value="DOLICHOL KINASE"/>
    <property type="match status" value="1"/>
</dbReference>
<evidence type="ECO:0000256" key="3">
    <source>
        <dbReference type="ARBA" id="ARBA00012132"/>
    </source>
</evidence>
<dbReference type="GO" id="GO:0005789">
    <property type="term" value="C:endoplasmic reticulum membrane"/>
    <property type="evidence" value="ECO:0007669"/>
    <property type="project" value="UniProtKB-SubCell"/>
</dbReference>
<feature type="transmembrane region" description="Helical" evidence="10">
    <location>
        <begin position="6"/>
        <end position="23"/>
    </location>
</feature>
<feature type="transmembrane region" description="Helical" evidence="10">
    <location>
        <begin position="207"/>
        <end position="226"/>
    </location>
</feature>
<keyword evidence="5 10" id="KW-0812">Transmembrane</keyword>
<evidence type="ECO:0000256" key="8">
    <source>
        <dbReference type="ARBA" id="ARBA00022989"/>
    </source>
</evidence>
<dbReference type="GO" id="GO:0043048">
    <property type="term" value="P:dolichyl monophosphate biosynthetic process"/>
    <property type="evidence" value="ECO:0007669"/>
    <property type="project" value="TreeGrafter"/>
</dbReference>
<dbReference type="Proteomes" id="UP000079169">
    <property type="component" value="Unplaced"/>
</dbReference>
<proteinExistence type="inferred from homology"/>